<dbReference type="OrthoDB" id="1110562at2"/>
<protein>
    <submittedName>
        <fullName evidence="1">Uncharacterized protein</fullName>
    </submittedName>
</protein>
<organism evidence="1 2">
    <name type="scientific">Chitinophaga oryziterrae</name>
    <dbReference type="NCBI Taxonomy" id="1031224"/>
    <lineage>
        <taxon>Bacteria</taxon>
        <taxon>Pseudomonadati</taxon>
        <taxon>Bacteroidota</taxon>
        <taxon>Chitinophagia</taxon>
        <taxon>Chitinophagales</taxon>
        <taxon>Chitinophagaceae</taxon>
        <taxon>Chitinophaga</taxon>
    </lineage>
</organism>
<comment type="caution">
    <text evidence="1">The sequence shown here is derived from an EMBL/GenBank/DDBJ whole genome shotgun (WGS) entry which is preliminary data.</text>
</comment>
<reference evidence="1 2" key="1">
    <citation type="submission" date="2019-12" db="EMBL/GenBank/DDBJ databases">
        <title>The draft genomic sequence of strain Chitinophaga oryziterrae JCM 16595.</title>
        <authorList>
            <person name="Zhang X."/>
        </authorList>
    </citation>
    <scope>NUCLEOTIDE SEQUENCE [LARGE SCALE GENOMIC DNA]</scope>
    <source>
        <strain evidence="1 2">JCM 16595</strain>
    </source>
</reference>
<dbReference type="AlphaFoldDB" id="A0A6N8J629"/>
<proteinExistence type="predicted"/>
<keyword evidence="2" id="KW-1185">Reference proteome</keyword>
<evidence type="ECO:0000313" key="1">
    <source>
        <dbReference type="EMBL" id="MVT39716.1"/>
    </source>
</evidence>
<evidence type="ECO:0000313" key="2">
    <source>
        <dbReference type="Proteomes" id="UP000468388"/>
    </source>
</evidence>
<sequence length="417" mass="46540">MDINNLMENVRAFFSEQYKGVENSNSFISFEPLGSMIDPSDFMDDNNGVSDLKAIEQLSILGDRLPQIEEVFIPDTGRLSSAYETLIESAVFSGVKIKAEDKSSYIARFSEEKSEALLKLDEGRKASINMPEGSYLPVYSFPKKWYDTSGSFWVNKTFSSAETPPPATSPPPPGRRPFLGWRTKLSVDPETLIVANIQTPPAATRPARLNIPLRTRFQEINRPVNVAATVRPMNTVAALNTTVNPVAAKPVMEMRNLNLLNKIDFSDRIRVTQQLVKDDTANVAPVHSNAFSMSFDYCLVYLQRPWFNTSLFTFSNVWYSLSLQENYFSNGLKDESNHGILKCIPTAMILIKNLKITAAWTDDDKSNAKNSIGLGVFNLNNSEFIDNALITPGMQIIGWMCEVLPKLPAQGDPNIIS</sequence>
<dbReference type="RefSeq" id="WP_157298369.1">
    <property type="nucleotide sequence ID" value="NZ_BAAAZB010000005.1"/>
</dbReference>
<gene>
    <name evidence="1" type="ORF">GO495_03900</name>
</gene>
<dbReference type="Proteomes" id="UP000468388">
    <property type="component" value="Unassembled WGS sequence"/>
</dbReference>
<dbReference type="EMBL" id="WRXO01000001">
    <property type="protein sequence ID" value="MVT39716.1"/>
    <property type="molecule type" value="Genomic_DNA"/>
</dbReference>
<accession>A0A6N8J629</accession>
<name>A0A6N8J629_9BACT</name>